<evidence type="ECO:0000256" key="10">
    <source>
        <dbReference type="SAM" id="Coils"/>
    </source>
</evidence>
<evidence type="ECO:0000256" key="7">
    <source>
        <dbReference type="ARBA" id="ARBA00023054"/>
    </source>
</evidence>
<evidence type="ECO:0000259" key="11">
    <source>
        <dbReference type="Pfam" id="PF03908"/>
    </source>
</evidence>
<evidence type="ECO:0000256" key="3">
    <source>
        <dbReference type="ARBA" id="ARBA00022692"/>
    </source>
</evidence>
<keyword evidence="5" id="KW-0931">ER-Golgi transport</keyword>
<dbReference type="InterPro" id="IPR005606">
    <property type="entry name" value="Sec20"/>
</dbReference>
<comment type="caution">
    <text evidence="12">The sequence shown here is derived from an EMBL/GenBank/DDBJ whole genome shotgun (WGS) entry which is preliminary data.</text>
</comment>
<evidence type="ECO:0000256" key="1">
    <source>
        <dbReference type="ARBA" id="ARBA00004163"/>
    </source>
</evidence>
<accession>A0A0F4Z971</accession>
<dbReference type="PANTHER" id="PTHR12825:SF0">
    <property type="entry name" value="VESICLE TRANSPORT PROTEIN SEC20"/>
    <property type="match status" value="1"/>
</dbReference>
<keyword evidence="6" id="KW-1133">Transmembrane helix</keyword>
<dbReference type="Proteomes" id="UP000033483">
    <property type="component" value="Unassembled WGS sequence"/>
</dbReference>
<dbReference type="GO" id="GO:0031201">
    <property type="term" value="C:SNARE complex"/>
    <property type="evidence" value="ECO:0007669"/>
    <property type="project" value="TreeGrafter"/>
</dbReference>
<sequence length="417" mass="46364">MLDDDMLQRLAALEDSSKQLPDLIGQCSNFEFTPGALPLSISDENSASGELLAETMQLIRELEDELDILGEEIKDGHEENLARLKDSHEHLVKQLSHYRVAFRRAQVAARANLAAAVQKERQLIISAYTDPAPNAPATVPHPADRNASSLLQRHTALSEEDQQTVGASTDVTLALRRTHDLIAAELARSEYAHQTLVESSQALAQLNESYGSLEGMLASSRDLLGTLVRSQKSDTWYLQTSLYMLLGTLAWLVFRRFLYGPVWWLVWLPLRLIFGTGWMVGKAVVPVGRGKVKTGEVPEGQVKVQVEGMPSEDLPTLSVVQARESAVKAKESMEIEEKQAKEEEEVSDVKKQFLSEEVDRIINSDSEVVVEVDDAIPEPRVPDIAEKASQPDVEEVEEVMVVEEVEAAPQQRHEKDE</sequence>
<dbReference type="AlphaFoldDB" id="A0A0F4Z971"/>
<feature type="domain" description="Sec20 C-terminal" evidence="11">
    <location>
        <begin position="168"/>
        <end position="256"/>
    </location>
</feature>
<evidence type="ECO:0000256" key="6">
    <source>
        <dbReference type="ARBA" id="ARBA00022989"/>
    </source>
</evidence>
<protein>
    <recommendedName>
        <fullName evidence="11">Sec20 C-terminal domain-containing protein</fullName>
    </recommendedName>
</protein>
<evidence type="ECO:0000256" key="5">
    <source>
        <dbReference type="ARBA" id="ARBA00022892"/>
    </source>
</evidence>
<evidence type="ECO:0000313" key="13">
    <source>
        <dbReference type="Proteomes" id="UP000033483"/>
    </source>
</evidence>
<name>A0A0F4Z971_9PEZI</name>
<evidence type="ECO:0000256" key="2">
    <source>
        <dbReference type="ARBA" id="ARBA00022448"/>
    </source>
</evidence>
<dbReference type="PANTHER" id="PTHR12825">
    <property type="entry name" value="BNIP1-RELATED"/>
    <property type="match status" value="1"/>
</dbReference>
<evidence type="ECO:0000313" key="12">
    <source>
        <dbReference type="EMBL" id="KKA26408.1"/>
    </source>
</evidence>
<organism evidence="12 13">
    <name type="scientific">Thielaviopsis punctulata</name>
    <dbReference type="NCBI Taxonomy" id="72032"/>
    <lineage>
        <taxon>Eukaryota</taxon>
        <taxon>Fungi</taxon>
        <taxon>Dikarya</taxon>
        <taxon>Ascomycota</taxon>
        <taxon>Pezizomycotina</taxon>
        <taxon>Sordariomycetes</taxon>
        <taxon>Hypocreomycetidae</taxon>
        <taxon>Microascales</taxon>
        <taxon>Ceratocystidaceae</taxon>
        <taxon>Thielaviopsis</taxon>
    </lineage>
</organism>
<keyword evidence="8" id="KW-0472">Membrane</keyword>
<keyword evidence="2" id="KW-0813">Transport</keyword>
<dbReference type="EMBL" id="LAEV01002193">
    <property type="protein sequence ID" value="KKA26408.1"/>
    <property type="molecule type" value="Genomic_DNA"/>
</dbReference>
<keyword evidence="7 10" id="KW-0175">Coiled coil</keyword>
<comment type="subcellular location">
    <subcellularLocation>
        <location evidence="1">Endoplasmic reticulum membrane</location>
        <topology evidence="1">Single-pass type IV membrane protein</topology>
    </subcellularLocation>
</comment>
<keyword evidence="4" id="KW-0256">Endoplasmic reticulum</keyword>
<dbReference type="GO" id="GO:0005789">
    <property type="term" value="C:endoplasmic reticulum membrane"/>
    <property type="evidence" value="ECO:0007669"/>
    <property type="project" value="UniProtKB-SubCell"/>
</dbReference>
<dbReference type="GO" id="GO:0006890">
    <property type="term" value="P:retrograde vesicle-mediated transport, Golgi to endoplasmic reticulum"/>
    <property type="evidence" value="ECO:0007669"/>
    <property type="project" value="InterPro"/>
</dbReference>
<proteinExistence type="inferred from homology"/>
<gene>
    <name evidence="12" type="ORF">TD95_001380</name>
</gene>
<feature type="coiled-coil region" evidence="10">
    <location>
        <begin position="52"/>
        <end position="94"/>
    </location>
</feature>
<feature type="coiled-coil region" evidence="10">
    <location>
        <begin position="323"/>
        <end position="352"/>
    </location>
</feature>
<reference evidence="12 13" key="1">
    <citation type="submission" date="2015-03" db="EMBL/GenBank/DDBJ databases">
        <authorList>
            <person name="Radwan O."/>
            <person name="Al-Naeli F.A."/>
            <person name="Rendon G.A."/>
            <person name="Fields C."/>
        </authorList>
    </citation>
    <scope>NUCLEOTIDE SEQUENCE [LARGE SCALE GENOMIC DNA]</scope>
    <source>
        <strain evidence="12">CR-DP1</strain>
    </source>
</reference>
<keyword evidence="3" id="KW-0812">Transmembrane</keyword>
<evidence type="ECO:0000256" key="8">
    <source>
        <dbReference type="ARBA" id="ARBA00023136"/>
    </source>
</evidence>
<feature type="non-terminal residue" evidence="12">
    <location>
        <position position="417"/>
    </location>
</feature>
<dbReference type="OrthoDB" id="46868at2759"/>
<keyword evidence="13" id="KW-1185">Reference proteome</keyword>
<comment type="similarity">
    <text evidence="9">Belongs to the SEC20 family.</text>
</comment>
<dbReference type="Pfam" id="PF03908">
    <property type="entry name" value="Sec20"/>
    <property type="match status" value="1"/>
</dbReference>
<evidence type="ECO:0000256" key="4">
    <source>
        <dbReference type="ARBA" id="ARBA00022824"/>
    </source>
</evidence>
<evidence type="ECO:0000256" key="9">
    <source>
        <dbReference type="ARBA" id="ARBA00037934"/>
    </source>
</evidence>
<dbReference type="InterPro" id="IPR056173">
    <property type="entry name" value="Sec20_C"/>
</dbReference>
<dbReference type="GO" id="GO:0005484">
    <property type="term" value="F:SNAP receptor activity"/>
    <property type="evidence" value="ECO:0007669"/>
    <property type="project" value="InterPro"/>
</dbReference>